<dbReference type="GO" id="GO:0043565">
    <property type="term" value="F:sequence-specific DNA binding"/>
    <property type="evidence" value="ECO:0007669"/>
    <property type="project" value="TreeGrafter"/>
</dbReference>
<dbReference type="EMBL" id="CP012159">
    <property type="protein sequence ID" value="AKT36463.1"/>
    <property type="molecule type" value="Genomic_DNA"/>
</dbReference>
<accession>A0A0K1E7A9</accession>
<dbReference type="InterPro" id="IPR036390">
    <property type="entry name" value="WH_DNA-bd_sf"/>
</dbReference>
<dbReference type="STRING" id="52.CMC5_005780"/>
<dbReference type="RefSeq" id="WP_050428977.1">
    <property type="nucleotide sequence ID" value="NZ_CP012159.1"/>
</dbReference>
<dbReference type="Proteomes" id="UP000067626">
    <property type="component" value="Chromosome"/>
</dbReference>
<evidence type="ECO:0000313" key="8">
    <source>
        <dbReference type="Proteomes" id="UP000067626"/>
    </source>
</evidence>
<dbReference type="KEGG" id="ccro:CMC5_005780"/>
<dbReference type="PROSITE" id="PS50931">
    <property type="entry name" value="HTH_LYSR"/>
    <property type="match status" value="1"/>
</dbReference>
<evidence type="ECO:0000256" key="3">
    <source>
        <dbReference type="ARBA" id="ARBA00023125"/>
    </source>
</evidence>
<dbReference type="InterPro" id="IPR005119">
    <property type="entry name" value="LysR_subst-bd"/>
</dbReference>
<gene>
    <name evidence="7" type="ORF">CMC5_005780</name>
</gene>
<evidence type="ECO:0000259" key="6">
    <source>
        <dbReference type="PROSITE" id="PS50931"/>
    </source>
</evidence>
<proteinExistence type="inferred from homology"/>
<evidence type="ECO:0000256" key="1">
    <source>
        <dbReference type="ARBA" id="ARBA00009437"/>
    </source>
</evidence>
<dbReference type="InterPro" id="IPR000847">
    <property type="entry name" value="LysR_HTH_N"/>
</dbReference>
<feature type="region of interest" description="Disordered" evidence="5">
    <location>
        <begin position="281"/>
        <end position="309"/>
    </location>
</feature>
<reference evidence="7 8" key="1">
    <citation type="submission" date="2015-07" db="EMBL/GenBank/DDBJ databases">
        <title>Genome analysis of myxobacterium Chondromyces crocatus Cm c5 reveals a high potential for natural compound synthesis and the genetic basis for the loss of fruiting body formation.</title>
        <authorList>
            <person name="Zaburannyi N."/>
            <person name="Bunk B."/>
            <person name="Maier J."/>
            <person name="Overmann J."/>
            <person name="Mueller R."/>
        </authorList>
    </citation>
    <scope>NUCLEOTIDE SEQUENCE [LARGE SCALE GENOMIC DNA]</scope>
    <source>
        <strain evidence="7 8">Cm c5</strain>
    </source>
</reference>
<dbReference type="Pfam" id="PF03466">
    <property type="entry name" value="LysR_substrate"/>
    <property type="match status" value="1"/>
</dbReference>
<dbReference type="AlphaFoldDB" id="A0A0K1E7A9"/>
<evidence type="ECO:0000256" key="5">
    <source>
        <dbReference type="SAM" id="MobiDB-lite"/>
    </source>
</evidence>
<comment type="similarity">
    <text evidence="1">Belongs to the LysR transcriptional regulatory family.</text>
</comment>
<dbReference type="InterPro" id="IPR036388">
    <property type="entry name" value="WH-like_DNA-bd_sf"/>
</dbReference>
<keyword evidence="2" id="KW-0805">Transcription regulation</keyword>
<dbReference type="Gene3D" id="1.10.10.10">
    <property type="entry name" value="Winged helix-like DNA-binding domain superfamily/Winged helix DNA-binding domain"/>
    <property type="match status" value="1"/>
</dbReference>
<keyword evidence="3" id="KW-0238">DNA-binding</keyword>
<name>A0A0K1E7A9_CHOCO</name>
<dbReference type="PANTHER" id="PTHR30537">
    <property type="entry name" value="HTH-TYPE TRANSCRIPTIONAL REGULATOR"/>
    <property type="match status" value="1"/>
</dbReference>
<dbReference type="SUPFAM" id="SSF53850">
    <property type="entry name" value="Periplasmic binding protein-like II"/>
    <property type="match status" value="1"/>
</dbReference>
<evidence type="ECO:0000256" key="4">
    <source>
        <dbReference type="ARBA" id="ARBA00023163"/>
    </source>
</evidence>
<evidence type="ECO:0000256" key="2">
    <source>
        <dbReference type="ARBA" id="ARBA00023015"/>
    </source>
</evidence>
<dbReference type="GO" id="GO:0006351">
    <property type="term" value="P:DNA-templated transcription"/>
    <property type="evidence" value="ECO:0007669"/>
    <property type="project" value="TreeGrafter"/>
</dbReference>
<feature type="domain" description="HTH lysR-type" evidence="6">
    <location>
        <begin position="1"/>
        <end position="59"/>
    </location>
</feature>
<sequence>MISSWDDLRYLEAFERLGTAGAAGRELGVAASTIYRRVAALEQSVGFPCLVRGRGITPAGRELAQLARTTGNSLQSIAQRASEQRDEVRGPVVFATLDGLEPLLSAPFAELSILHPQLRVDVHITAACPSQRDPPADLALTLLRKPPPTYVGRKLLTIRFGVYGTRALASDPERARWVVLGEPLDKSWIGRWEREHVPREQVAAVTTSRRMFLDLVTAGAGVGLLPEALAENHPELVELTSYRERSADLERPAWLLVPPELRNDVRITTVVKVLSKHLRRSSGPDVSSAQEMQDCDSESQSCDVRSVAS</sequence>
<protein>
    <recommendedName>
        <fullName evidence="6">HTH lysR-type domain-containing protein</fullName>
    </recommendedName>
</protein>
<dbReference type="SUPFAM" id="SSF46785">
    <property type="entry name" value="Winged helix' DNA-binding domain"/>
    <property type="match status" value="1"/>
</dbReference>
<dbReference type="PANTHER" id="PTHR30537:SF3">
    <property type="entry name" value="TRANSCRIPTIONAL REGULATORY PROTEIN"/>
    <property type="match status" value="1"/>
</dbReference>
<dbReference type="OrthoDB" id="5502509at2"/>
<dbReference type="InterPro" id="IPR058163">
    <property type="entry name" value="LysR-type_TF_proteobact-type"/>
</dbReference>
<keyword evidence="4" id="KW-0804">Transcription</keyword>
<organism evidence="7 8">
    <name type="scientific">Chondromyces crocatus</name>
    <dbReference type="NCBI Taxonomy" id="52"/>
    <lineage>
        <taxon>Bacteria</taxon>
        <taxon>Pseudomonadati</taxon>
        <taxon>Myxococcota</taxon>
        <taxon>Polyangia</taxon>
        <taxon>Polyangiales</taxon>
        <taxon>Polyangiaceae</taxon>
        <taxon>Chondromyces</taxon>
    </lineage>
</organism>
<keyword evidence="8" id="KW-1185">Reference proteome</keyword>
<feature type="compositionally biased region" description="Polar residues" evidence="5">
    <location>
        <begin position="298"/>
        <end position="309"/>
    </location>
</feature>
<dbReference type="Gene3D" id="3.40.190.290">
    <property type="match status" value="1"/>
</dbReference>
<dbReference type="GO" id="GO:0003700">
    <property type="term" value="F:DNA-binding transcription factor activity"/>
    <property type="evidence" value="ECO:0007669"/>
    <property type="project" value="InterPro"/>
</dbReference>
<evidence type="ECO:0000313" key="7">
    <source>
        <dbReference type="EMBL" id="AKT36463.1"/>
    </source>
</evidence>
<dbReference type="Pfam" id="PF00126">
    <property type="entry name" value="HTH_1"/>
    <property type="match status" value="1"/>
</dbReference>